<keyword evidence="2" id="KW-1185">Reference proteome</keyword>
<evidence type="ECO:0000313" key="1">
    <source>
        <dbReference type="EMBL" id="MFM9329260.1"/>
    </source>
</evidence>
<dbReference type="Proteomes" id="UP001631969">
    <property type="component" value="Unassembled WGS sequence"/>
</dbReference>
<protein>
    <submittedName>
        <fullName evidence="1">DinB family protein</fullName>
    </submittedName>
</protein>
<proteinExistence type="predicted"/>
<gene>
    <name evidence="1" type="ORF">ACI1P1_13270</name>
</gene>
<accession>A0ACC7NYX2</accession>
<reference evidence="1" key="1">
    <citation type="submission" date="2024-12" db="EMBL/GenBank/DDBJ databases">
        <authorList>
            <person name="Wu N."/>
        </authorList>
    </citation>
    <scope>NUCLEOTIDE SEQUENCE</scope>
    <source>
        <strain evidence="1">P15</strain>
    </source>
</reference>
<dbReference type="EMBL" id="JBJURJ010000008">
    <property type="protein sequence ID" value="MFM9329260.1"/>
    <property type="molecule type" value="Genomic_DNA"/>
</dbReference>
<sequence>MKNKGGIEMSVVQKLEHLILTIPSCLEENAEEEALQKTNQESWSKQEILGHLCDSATNNHMRFVKIKLASDPVRIEKYQQNQWVALHGYSTNYTYREMIMLWTLLNRQLLYVLKNGSAEDLAKPVILDDEITITLGWLIEDYVNHLLHHMKQIIVKSLTE</sequence>
<comment type="caution">
    <text evidence="1">The sequence shown here is derived from an EMBL/GenBank/DDBJ whole genome shotgun (WGS) entry which is preliminary data.</text>
</comment>
<name>A0ACC7NYX2_9BACL</name>
<evidence type="ECO:0000313" key="2">
    <source>
        <dbReference type="Proteomes" id="UP001631969"/>
    </source>
</evidence>
<organism evidence="1 2">
    <name type="scientific">Paenibacillus mesotrionivorans</name>
    <dbReference type="NCBI Taxonomy" id="3160968"/>
    <lineage>
        <taxon>Bacteria</taxon>
        <taxon>Bacillati</taxon>
        <taxon>Bacillota</taxon>
        <taxon>Bacilli</taxon>
        <taxon>Bacillales</taxon>
        <taxon>Paenibacillaceae</taxon>
        <taxon>Paenibacillus</taxon>
    </lineage>
</organism>